<gene>
    <name evidence="1" type="ORF">RL38J1_210</name>
</gene>
<dbReference type="EMBL" id="MN549360">
    <property type="protein sequence ID" value="QGZ13915.1"/>
    <property type="molecule type" value="Genomic_DNA"/>
</dbReference>
<organism evidence="1 2">
    <name type="scientific">Rhizobium phage RL38J1</name>
    <dbReference type="NCBI Taxonomy" id="2663232"/>
    <lineage>
        <taxon>Viruses</taxon>
        <taxon>Duplodnaviria</taxon>
        <taxon>Heunggongvirae</taxon>
        <taxon>Uroviricota</taxon>
        <taxon>Caudoviricetes</taxon>
        <taxon>Pootjesviridae</taxon>
        <taxon>Innesvirus</taxon>
        <taxon>Innesvirus RL38J1</taxon>
    </lineage>
</organism>
<accession>A0A6B9J5C0</accession>
<evidence type="ECO:0000313" key="2">
    <source>
        <dbReference type="Proteomes" id="UP000436513"/>
    </source>
</evidence>
<proteinExistence type="predicted"/>
<keyword evidence="2" id="KW-1185">Reference proteome</keyword>
<protein>
    <submittedName>
        <fullName evidence="1">Uncharacterized protein</fullName>
    </submittedName>
</protein>
<sequence length="173" mass="20089">MITSPLNGGIPRTLEEEIASVEESIRNYEYRLQELKHRQWDALVLKMMNAFDRKDVRVLFSHSIGKTFLEKIYPTMEIGFKWVDDYFEVWLKPSPVSLMHEEFREITASDVIDLMDHVYVFKAAIGTSSVSFTKLESGTFIDNDTGGRIGAQGILKIVQDMYNAFPYKRFPHR</sequence>
<reference evidence="1 2" key="1">
    <citation type="submission" date="2019-10" db="EMBL/GenBank/DDBJ databases">
        <title>Complete genome sequence of bacteriophage vB_RLeM_RL38JI.</title>
        <authorList>
            <person name="Gunathilake D."/>
            <person name="Bhat S."/>
            <person name="Yost C.K."/>
            <person name="Hynes M.F."/>
        </authorList>
    </citation>
    <scope>NUCLEOTIDE SEQUENCE [LARGE SCALE GENOMIC DNA]</scope>
</reference>
<dbReference type="Proteomes" id="UP000436513">
    <property type="component" value="Segment"/>
</dbReference>
<evidence type="ECO:0000313" key="1">
    <source>
        <dbReference type="EMBL" id="QGZ13915.1"/>
    </source>
</evidence>
<name>A0A6B9J5C0_9CAUD</name>